<evidence type="ECO:0000259" key="1">
    <source>
        <dbReference type="PROSITE" id="PS51340"/>
    </source>
</evidence>
<dbReference type="PANTHER" id="PTHR36930">
    <property type="entry name" value="METAL-SULFUR CLUSTER BIOSYNTHESIS PROTEINS YUAD-RELATED"/>
    <property type="match status" value="1"/>
</dbReference>
<protein>
    <submittedName>
        <fullName evidence="2">MOSC domain protein</fullName>
    </submittedName>
</protein>
<reference evidence="3" key="1">
    <citation type="submission" date="2015-07" db="EMBL/GenBank/DDBJ databases">
        <authorList>
            <person name="Rodrigo-Torres Lidia"/>
            <person name="Arahal R.David."/>
        </authorList>
    </citation>
    <scope>NUCLEOTIDE SEQUENCE [LARGE SCALE GENOMIC DNA]</scope>
    <source>
        <strain evidence="3">CECT 4801</strain>
    </source>
</reference>
<keyword evidence="3" id="KW-1185">Reference proteome</keyword>
<accession>A0A0M6YED7</accession>
<dbReference type="InterPro" id="IPR052716">
    <property type="entry name" value="MOSC_domain"/>
</dbReference>
<dbReference type="GO" id="GO:0030170">
    <property type="term" value="F:pyridoxal phosphate binding"/>
    <property type="evidence" value="ECO:0007669"/>
    <property type="project" value="InterPro"/>
</dbReference>
<dbReference type="EMBL" id="CXST01000007">
    <property type="protein sequence ID" value="CTQ47381.1"/>
    <property type="molecule type" value="Genomic_DNA"/>
</dbReference>
<dbReference type="PROSITE" id="PS51340">
    <property type="entry name" value="MOSC"/>
    <property type="match status" value="1"/>
</dbReference>
<dbReference type="PANTHER" id="PTHR36930:SF1">
    <property type="entry name" value="MOSC DOMAIN-CONTAINING PROTEIN"/>
    <property type="match status" value="1"/>
</dbReference>
<dbReference type="RefSeq" id="WP_055661425.1">
    <property type="nucleotide sequence ID" value="NZ_CXST01000007.1"/>
</dbReference>
<proteinExistence type="predicted"/>
<gene>
    <name evidence="2" type="ORF">LAL4801_05843</name>
</gene>
<dbReference type="AlphaFoldDB" id="A0A0M6YED7"/>
<feature type="domain" description="MOSC" evidence="1">
    <location>
        <begin position="48"/>
        <end position="187"/>
    </location>
</feature>
<organism evidence="2 3">
    <name type="scientific">Roseibium aggregatum</name>
    <dbReference type="NCBI Taxonomy" id="187304"/>
    <lineage>
        <taxon>Bacteria</taxon>
        <taxon>Pseudomonadati</taxon>
        <taxon>Pseudomonadota</taxon>
        <taxon>Alphaproteobacteria</taxon>
        <taxon>Hyphomicrobiales</taxon>
        <taxon>Stappiaceae</taxon>
        <taxon>Roseibium</taxon>
    </lineage>
</organism>
<dbReference type="GO" id="GO:0003824">
    <property type="term" value="F:catalytic activity"/>
    <property type="evidence" value="ECO:0007669"/>
    <property type="project" value="InterPro"/>
</dbReference>
<name>A0A0M6YED7_9HYPH</name>
<dbReference type="OrthoDB" id="1550913at2"/>
<dbReference type="Pfam" id="PF03473">
    <property type="entry name" value="MOSC"/>
    <property type="match status" value="1"/>
</dbReference>
<dbReference type="GO" id="GO:0030151">
    <property type="term" value="F:molybdenum ion binding"/>
    <property type="evidence" value="ECO:0007669"/>
    <property type="project" value="InterPro"/>
</dbReference>
<dbReference type="Gene3D" id="2.40.33.20">
    <property type="entry name" value="PK beta-barrel domain-like"/>
    <property type="match status" value="1"/>
</dbReference>
<evidence type="ECO:0000313" key="2">
    <source>
        <dbReference type="EMBL" id="CTQ47381.1"/>
    </source>
</evidence>
<dbReference type="Proteomes" id="UP000048926">
    <property type="component" value="Unassembled WGS sequence"/>
</dbReference>
<dbReference type="InterPro" id="IPR005302">
    <property type="entry name" value="MoCF_Sase_C"/>
</dbReference>
<evidence type="ECO:0000313" key="3">
    <source>
        <dbReference type="Proteomes" id="UP000048926"/>
    </source>
</evidence>
<sequence length="188" mass="20767">MTDQIPEMTAAFDHPAAKAALETEGGTTDWKGVLLHIHIAPMASFEMEELAEGECVPGRGIVGDRYYLGTGTYSPRPDVREVTLIEQEALDAIARNDPPLQEGPIELKPIDHRRNLTVRGVPLNHLVGRRFRVGEVILRGGRLNFPCKYLENLLDSPVFLPLYNRSGLNCGIEKGGTIRPGDEIELVD</sequence>
<dbReference type="SUPFAM" id="SSF50800">
    <property type="entry name" value="PK beta-barrel domain-like"/>
    <property type="match status" value="1"/>
</dbReference>
<dbReference type="InterPro" id="IPR011037">
    <property type="entry name" value="Pyrv_Knase-like_insert_dom_sf"/>
</dbReference>